<keyword evidence="2" id="KW-0472">Membrane</keyword>
<feature type="coiled-coil region" evidence="1">
    <location>
        <begin position="36"/>
        <end position="81"/>
    </location>
</feature>
<keyword evidence="1" id="KW-0175">Coiled coil</keyword>
<gene>
    <name evidence="3" type="ORF">ab3b_01379</name>
</gene>
<feature type="transmembrane region" description="Helical" evidence="2">
    <location>
        <begin position="12"/>
        <end position="37"/>
    </location>
</feature>
<keyword evidence="2" id="KW-1133">Transmembrane helix</keyword>
<reference evidence="3" key="1">
    <citation type="journal article" date="2015" name="Microbiology (Mosc.)">
        <title>Genomics of the Weissella cibaria species with an examination of its metabolic traits.</title>
        <authorList>
            <person name="Lynch K.M."/>
            <person name="Lucid A."/>
            <person name="Arendt E.K."/>
            <person name="Sleator R.D."/>
            <person name="Lucey B."/>
            <person name="Coffey A."/>
        </authorList>
    </citation>
    <scope>NUCLEOTIDE SEQUENCE [LARGE SCALE GENOMIC DNA]</scope>
    <source>
        <strain evidence="3">AB3b</strain>
    </source>
</reference>
<evidence type="ECO:0000256" key="1">
    <source>
        <dbReference type="SAM" id="Coils"/>
    </source>
</evidence>
<dbReference type="PATRIC" id="fig|137591.24.peg.1351"/>
<protein>
    <submittedName>
        <fullName evidence="3">Uncharacterized protein</fullName>
    </submittedName>
</protein>
<proteinExistence type="predicted"/>
<comment type="caution">
    <text evidence="3">The sequence shown here is derived from an EMBL/GenBank/DDBJ whole genome shotgun (WGS) entry which is preliminary data.</text>
</comment>
<name>A0A0D1LUS3_9LACO</name>
<keyword evidence="2" id="KW-0812">Transmembrane</keyword>
<dbReference type="AlphaFoldDB" id="A0A0D1LUS3"/>
<sequence>MSVQRKYLNGVIFFGIFQRGVAALFIAFFGGVFTWLANQATKNEEALKREQQKQQEVRQRRKQLQNDILALEELLTSEETLTDLVQLRHFNKGDGGTVTDDLLVKTISLMYKAIRLRVVLDGINKQNQAGFEEQFKLLNHRMLAFKASLFDVAYKLRNELLDIDEEVMNQFFEVSNAMVFFAAIDNNFKNGRASFEVNPDATQLTLSIGNETVGEEKTKVNVVHNTVKWYLKHVQPTFVKLEQVFNLRDTRDSYFKDTNIGNVDYDMYGNLADIKQASAEINNVILKTATISELGLESVYKLGRTRIILKTEDGVSFQTTSDVGSKGEYQLGSFENFIKFMILKLDAKIEIKQLT</sequence>
<organism evidence="3 4">
    <name type="scientific">Weissella cibaria</name>
    <dbReference type="NCBI Taxonomy" id="137591"/>
    <lineage>
        <taxon>Bacteria</taxon>
        <taxon>Bacillati</taxon>
        <taxon>Bacillota</taxon>
        <taxon>Bacilli</taxon>
        <taxon>Lactobacillales</taxon>
        <taxon>Lactobacillaceae</taxon>
        <taxon>Weissella</taxon>
    </lineage>
</organism>
<dbReference type="EMBL" id="JWHT01000033">
    <property type="protein sequence ID" value="KIU23645.1"/>
    <property type="molecule type" value="Genomic_DNA"/>
</dbReference>
<dbReference type="Proteomes" id="UP000032289">
    <property type="component" value="Unassembled WGS sequence"/>
</dbReference>
<evidence type="ECO:0000256" key="2">
    <source>
        <dbReference type="SAM" id="Phobius"/>
    </source>
</evidence>
<evidence type="ECO:0000313" key="3">
    <source>
        <dbReference type="EMBL" id="KIU23645.1"/>
    </source>
</evidence>
<accession>A0A0D1LUS3</accession>
<evidence type="ECO:0000313" key="4">
    <source>
        <dbReference type="Proteomes" id="UP000032289"/>
    </source>
</evidence>